<dbReference type="PANTHER" id="PTHR10170">
    <property type="entry name" value="HUNTINGTON DISEASE PROTEIN"/>
    <property type="match status" value="1"/>
</dbReference>
<keyword evidence="6" id="KW-0597">Phosphoprotein</keyword>
<dbReference type="InterPro" id="IPR016024">
    <property type="entry name" value="ARM-type_fold"/>
</dbReference>
<dbReference type="GO" id="GO:0009966">
    <property type="term" value="P:regulation of signal transduction"/>
    <property type="evidence" value="ECO:0007669"/>
    <property type="project" value="UniProtKB-ARBA"/>
</dbReference>
<dbReference type="GO" id="GO:0005776">
    <property type="term" value="C:autophagosome"/>
    <property type="evidence" value="ECO:0007669"/>
    <property type="project" value="UniProtKB-SubCell"/>
</dbReference>
<sequence length="3079" mass="341889">MATMEKLTKAFESLRSFQQQQGPAALPEEPLQRPKKELSATKKDRVNHCLTICENIVAQSLRNSPEFQKLLGIAMELFLLCSEDAESDVRMVADECLNKVIKALMDSNLPRLQLELYKEIKKNGASRSLRAALWRFAELAHLVRPQKCRPYLVNLLPCLTRISKRPEESVQETLAAAIPKIMAAFGNFANDNEIKVLLKAFIANLKSSSPTIRRTAAGSAVSICQHSRRTQYFYAWLLNVLLGLLVPVEEDRPTLLILGVLLTLRYLIPLLQQQVKDTSLKGSFGVTRKETEISPSPEQLIQVYELTLHYTQHQDHNVVTGALELLQQLFRTPPPELLHALTTSGGIAQVSVSKDEPASRSRSGSIVELIGKILLGEEEGLDDDSETRSDVSTASFTASVKGEITSELASSSGVSTAGSVGSSAADPTGHDIITEQPRSQHTLQSDSVDLASCDLTSTATEGEEDEVLSRSSSQISAVQSDATMDLNDGTQASSPISDSSQTTTEGPDSAVTPSDSSEIVLEGAEGQYSGMQIGQLQDEEDEAANILQDDSSESFRNSSLALQQPHLLKTMSHSRQPSDSSVDRFTSKEDAAEAGDHENKPSRVKGDIGHYTDGDSAPLVHCVRLLSASFLLTGEKGALVPDRDVRVSVKALAVSCVGAAVALHPESFFSKLYKTPLEAMGEEYEEQYVSDILNYIDHGDPQIRGATAILCGTIVNSILIKSRFDVEKWLINVRSSTGNLFSLVDCIPLLQKTLKDESSVTCKLACTAVRHCIMSLCSSSYSELGLQLIVDLLTLKNSSYWLVRTELLETLAEVDFRLVSFLEGRTESLHRGTHHYTGLLKLQERVLDNVVICLLGDEDPRVRHVAAASLMRLVPKLFYNCDQGQADPVVAVARDQSSVYLKLLMHETQPPSHFAVSTITRTYRGYNMMPSPTDVTMENNLSRVIAAISHALTISTTRALTFGCCEALCLLSTTFPVCTWSVGWHCGVSQPSSSDEAQKGCTIGMAGLVLSLLSSAWFPLDLSAHQDALILTGNLLAASAPKCLKNPWSAEEDSNQGAAKQEEPWPALADRTLVTLVEQLFSHLLKVINICAHVMDDVAPGPAVKAALPSLTNPPSLSPIRRKGKERESVEQASVPMSPKKGGEASPAPRQTDTTGPVPTSKSSSVGSFYHLPSYLKLYDVLKATHANYKVTLDLQNSNEKFGCFLRSALDVLSQILELATLQDIGKCVEEILGYLKSCFNREPTMATVCVQQLLKTLFGTNLASQYDGLSSNPNKAQGKAQRLGSSNLRPGLYHYCFMAPYTHFTQALADASLRNMVQAEQEHDASGWFDVLQKVSTQLKTSISSAAKHRADKNAIHNHIRLFEPLVIKALKQYTTTTSVQLQRQVLDLLAQLVQLRVNYCLLDSDQVFIGFVLKQFEYIEVGQFRESEAIIPNIFFFLVLLSYERYHSKQIIGIPKIIQLCDGIMASGRKAVTHAIPALQPIVHDLFVLRGTNKADAGKELETQKEVVVSMLLRLIQYHQVLEMFILVLQQCHKENEDKWKRLSRQIADIILPMLAKQQMHIDSHDALGVLNTLFEILAPSSLRPVDMLLRSMFVTPKTMASVSTVQLWISGILAILRVLISQSTEDIVLSRIQELSFSPYLISCQAINRLRCGENISTPEDHTEGKQAKYLPEETFSRFLLQLVGILLEDIVNKQLKVDMNEQQHTFYCQELGTLLMCLIHIFKSGMFRRITAAATRLFTGDGSDGSFYTLESLSDLVQSMIPTHPSLVLLWCQILLLVNYTNYNWWSEVHQTPKRHSLSTTKLLSPHISGDSDETDLESKRGMCNREIVRRGALILFCDYVCQNLHDSEHLTWLIVNHVQDLINLSHEPPVQDFISAVHRNSAASGLFIQAIQSRCENLAAPTTLKKTLQCLEGIHLSQSGAVLTLYVDKLLCTPFRVLARMVDTLACRRVEMLLAATLQNSIAQLPVEELDRIQEYLQNSGLATRHQRLYSLLDRFRLMVAPDTTSPSPLVTSHPLDGEDQPALENVILDKDWYVSLVRSQCCIRSDSALLEGAELVNRIPQPDLNSFMTSKEFNLSLLAPCLSLGMNEISRDQKSSLFETARRVTLDHVSSAVQNLPANHQVFQPLLPPESSAYWKKLSDIFGDEVMYQSMMTLCRALAQYLLLLSKLPVGLRVPPDKEDDILKFIVMSIEALSWHLMHDQIPLSVDLQAGLDCCCLTLQQPSLWNLLASAAHATYACSLINCIRFIIEAVAVEPGNQLLSPERKKNTSKPLSDGEVDSNVPKTKHITAACEMIAEMVECLQTVLSLGHKRNSSIPAFLTPVLKNIIISLARLPLVNSYTRVPPLVWKLGWSPKPAGDFGTVFPEIPVEFLQEKEIFKEFIYRINTLGWISRTQFEETWATLLGVLVTQPIVMDQEENQQEEDTERTQINVLAVQAITSLVLSAMTIPVAGNPAVSCLEQQPRNKALKALDTRFGRKLSVIRGIVEQEIQAMVSKRDNIATHHLYQAWDPVPSLSPATTGALISHEKLLLQINTEREIGDMDYKLGQVSIHSIWLGNNITPLREEEWGEDEEDENDVPAPSSPPTSPINTRKHRAGVDIHSCSQFLLELYSQWILPSNPSKRTPVILISEVVRSLLAVSDLFTERNQFEMMYTTLTELRKVHPSEDEILVQYLIPATCKAAAVLGMDKAVAEPVSRLLESTLRSTHMPSRIGALHGILYILECDLLDETAKQLIPIISEYLLSNLRGVAHCVNIHNQQHILVMCAAAFYLIENYPLDVGPEFSAGIIQMCGVMVSGSDESTPSIIYHCVLRGLERLLLSEQLSRLDSESLVKLSVDRVNVQSPHRAMAALGLMLTCMYTGKEKISPSRITDANPGAPDSESVIVAMERVSVLFDRIRKGFPFEARVVARILPQFLDDFFPPQDVMNKVIGEFLSNQQPYPQFMATVVYKVFQTLHSTGQSSMVRDWVMLSLSNFTQRTPVAMAMWSLSCFFVSASTSQWISAILPHIISRMGKSEQVDVNIFCLVAIDFYRHQIDEELDRRAFQSVFEVVASPGTPYHRLLSCLQNVHKVTAC</sequence>
<evidence type="ECO:0000256" key="12">
    <source>
        <dbReference type="ARBA" id="ARBA00023329"/>
    </source>
</evidence>
<keyword evidence="8" id="KW-0677">Repeat</keyword>
<dbReference type="GO" id="GO:0031410">
    <property type="term" value="C:cytoplasmic vesicle"/>
    <property type="evidence" value="ECO:0007669"/>
    <property type="project" value="UniProtKB-KW"/>
</dbReference>
<evidence type="ECO:0000256" key="10">
    <source>
        <dbReference type="ARBA" id="ARBA00023242"/>
    </source>
</evidence>
<dbReference type="Pfam" id="PF12372">
    <property type="entry name" value="Htt_N-HEAT"/>
    <property type="match status" value="1"/>
</dbReference>
<feature type="compositionally biased region" description="Acidic residues" evidence="16">
    <location>
        <begin position="2572"/>
        <end position="2582"/>
    </location>
</feature>
<dbReference type="FunFam" id="1.25.10.10:FF:000388">
    <property type="entry name" value="Huntingtin"/>
    <property type="match status" value="1"/>
</dbReference>
<reference evidence="18" key="1">
    <citation type="submission" date="2025-08" db="UniProtKB">
        <authorList>
            <consortium name="RefSeq"/>
        </authorList>
    </citation>
    <scope>IDENTIFICATION</scope>
</reference>
<keyword evidence="7" id="KW-0519">Myristate</keyword>
<dbReference type="InterPro" id="IPR024613">
    <property type="entry name" value="Huntingtin_N_HEAT_rpt-2"/>
</dbReference>
<dbReference type="GO" id="GO:0005634">
    <property type="term" value="C:nucleus"/>
    <property type="evidence" value="ECO:0007669"/>
    <property type="project" value="UniProtKB-SubCell"/>
</dbReference>
<dbReference type="Pfam" id="PF20925">
    <property type="entry name" value="Htt_bridge"/>
    <property type="match status" value="1"/>
</dbReference>
<dbReference type="GO" id="GO:0042981">
    <property type="term" value="P:regulation of apoptotic process"/>
    <property type="evidence" value="ECO:0007669"/>
    <property type="project" value="UniProtKB-ARBA"/>
</dbReference>
<evidence type="ECO:0000256" key="8">
    <source>
        <dbReference type="ARBA" id="ARBA00022737"/>
    </source>
</evidence>
<feature type="compositionally biased region" description="Polar residues" evidence="16">
    <location>
        <begin position="1149"/>
        <end position="1165"/>
    </location>
</feature>
<gene>
    <name evidence="18" type="primary">HTT</name>
</gene>
<dbReference type="Pfam" id="PF20926">
    <property type="entry name" value="Htt_N-HEAT_1"/>
    <property type="match status" value="1"/>
</dbReference>
<evidence type="ECO:0000313" key="17">
    <source>
        <dbReference type="Proteomes" id="UP000504624"/>
    </source>
</evidence>
<evidence type="ECO:0000256" key="16">
    <source>
        <dbReference type="SAM" id="MobiDB-lite"/>
    </source>
</evidence>
<accession>A0A6J0HNT9</accession>
<feature type="region of interest" description="Disordered" evidence="16">
    <location>
        <begin position="1105"/>
        <end position="1165"/>
    </location>
</feature>
<evidence type="ECO:0000313" key="18">
    <source>
        <dbReference type="RefSeq" id="XP_017676213.1"/>
    </source>
</evidence>
<evidence type="ECO:0000256" key="15">
    <source>
        <dbReference type="ARBA" id="ARBA00068126"/>
    </source>
</evidence>
<feature type="region of interest" description="Disordered" evidence="16">
    <location>
        <begin position="567"/>
        <end position="609"/>
    </location>
</feature>
<dbReference type="PRINTS" id="PR00375">
    <property type="entry name" value="HUNTINGTIN"/>
</dbReference>
<evidence type="ECO:0000256" key="11">
    <source>
        <dbReference type="ARBA" id="ARBA00023288"/>
    </source>
</evidence>
<dbReference type="Gene3D" id="1.25.10.10">
    <property type="entry name" value="Leucine-rich Repeat Variant"/>
    <property type="match status" value="2"/>
</dbReference>
<keyword evidence="17" id="KW-1185">Reference proteome</keyword>
<feature type="region of interest" description="Disordered" evidence="16">
    <location>
        <begin position="483"/>
        <end position="516"/>
    </location>
</feature>
<dbReference type="Pfam" id="PF20927">
    <property type="entry name" value="Htt_C-HEAT"/>
    <property type="match status" value="1"/>
</dbReference>
<dbReference type="InterPro" id="IPR048411">
    <property type="entry name" value="Htt_N_HEAT_rpt-1"/>
</dbReference>
<dbReference type="OrthoDB" id="10065698at2759"/>
<comment type="function">
    <text evidence="1">May play a role in microtubule-mediated transport or vesicle function.</text>
</comment>
<dbReference type="GO" id="GO:0007017">
    <property type="term" value="P:microtubule-based process"/>
    <property type="evidence" value="ECO:0007669"/>
    <property type="project" value="UniProtKB-ARBA"/>
</dbReference>
<keyword evidence="9" id="KW-0007">Acetylation</keyword>
<organism evidence="17 18">
    <name type="scientific">Lepidothrix coronata</name>
    <name type="common">blue-crowned manakin</name>
    <dbReference type="NCBI Taxonomy" id="321398"/>
    <lineage>
        <taxon>Eukaryota</taxon>
        <taxon>Metazoa</taxon>
        <taxon>Chordata</taxon>
        <taxon>Craniata</taxon>
        <taxon>Vertebrata</taxon>
        <taxon>Euteleostomi</taxon>
        <taxon>Archelosauria</taxon>
        <taxon>Archosauria</taxon>
        <taxon>Dinosauria</taxon>
        <taxon>Saurischia</taxon>
        <taxon>Theropoda</taxon>
        <taxon>Coelurosauria</taxon>
        <taxon>Aves</taxon>
        <taxon>Neognathae</taxon>
        <taxon>Neoaves</taxon>
        <taxon>Telluraves</taxon>
        <taxon>Australaves</taxon>
        <taxon>Passeriformes</taxon>
        <taxon>Pipridae</taxon>
        <taxon>Lepidothrix</taxon>
    </lineage>
</organism>
<keyword evidence="12" id="KW-0968">Cytoplasmic vesicle</keyword>
<feature type="compositionally biased region" description="Basic and acidic residues" evidence="16">
    <location>
        <begin position="30"/>
        <end position="39"/>
    </location>
</feature>
<dbReference type="RefSeq" id="XP_017676213.1">
    <property type="nucleotide sequence ID" value="XM_017820724.1"/>
</dbReference>
<proteinExistence type="inferred from homology"/>
<dbReference type="InterPro" id="IPR028426">
    <property type="entry name" value="Huntingtin_fam"/>
</dbReference>
<evidence type="ECO:0000256" key="2">
    <source>
        <dbReference type="ARBA" id="ARBA00004123"/>
    </source>
</evidence>
<dbReference type="SUPFAM" id="SSF48371">
    <property type="entry name" value="ARM repeat"/>
    <property type="match status" value="2"/>
</dbReference>
<evidence type="ECO:0000256" key="4">
    <source>
        <dbReference type="ARBA" id="ARBA00007153"/>
    </source>
</evidence>
<evidence type="ECO:0000256" key="1">
    <source>
        <dbReference type="ARBA" id="ARBA00002907"/>
    </source>
</evidence>
<feature type="compositionally biased region" description="Low complexity" evidence="16">
    <location>
        <begin position="409"/>
        <end position="425"/>
    </location>
</feature>
<dbReference type="GeneID" id="108500143"/>
<evidence type="ECO:0000256" key="3">
    <source>
        <dbReference type="ARBA" id="ARBA00004419"/>
    </source>
</evidence>
<feature type="compositionally biased region" description="Basic and acidic residues" evidence="16">
    <location>
        <begin position="581"/>
        <end position="609"/>
    </location>
</feature>
<feature type="compositionally biased region" description="Polar residues" evidence="16">
    <location>
        <begin position="571"/>
        <end position="580"/>
    </location>
</feature>
<feature type="region of interest" description="Disordered" evidence="16">
    <location>
        <begin position="16"/>
        <end position="39"/>
    </location>
</feature>
<dbReference type="GO" id="GO:0045202">
    <property type="term" value="C:synapse"/>
    <property type="evidence" value="ECO:0007669"/>
    <property type="project" value="UniProtKB-ARBA"/>
</dbReference>
<dbReference type="InterPro" id="IPR048413">
    <property type="entry name" value="Htt_C-HEAT_rpt"/>
</dbReference>
<comment type="subcellular location">
    <subcellularLocation>
        <location evidence="3">Cytoplasmic vesicle</location>
        <location evidence="3">Autophagosome</location>
    </subcellularLocation>
    <subcellularLocation>
        <location evidence="2">Nucleus</location>
    </subcellularLocation>
</comment>
<evidence type="ECO:0000256" key="14">
    <source>
        <dbReference type="ARBA" id="ARBA00065428"/>
    </source>
</evidence>
<evidence type="ECO:0000256" key="13">
    <source>
        <dbReference type="ARBA" id="ARBA00058247"/>
    </source>
</evidence>
<dbReference type="GO" id="GO:0030424">
    <property type="term" value="C:axon"/>
    <property type="evidence" value="ECO:0007669"/>
    <property type="project" value="UniProtKB-ARBA"/>
</dbReference>
<keyword evidence="5" id="KW-0963">Cytoplasm</keyword>
<dbReference type="PANTHER" id="PTHR10170:SF10">
    <property type="entry name" value="HUNTINGTIN"/>
    <property type="match status" value="1"/>
</dbReference>
<dbReference type="InterPro" id="IPR000091">
    <property type="entry name" value="Huntingtin"/>
</dbReference>
<dbReference type="InterPro" id="IPR011989">
    <property type="entry name" value="ARM-like"/>
</dbReference>
<keyword evidence="10" id="KW-0539">Nucleus</keyword>
<feature type="region of interest" description="Disordered" evidence="16">
    <location>
        <begin position="2572"/>
        <end position="2597"/>
    </location>
</feature>
<evidence type="ECO:0000256" key="7">
    <source>
        <dbReference type="ARBA" id="ARBA00022707"/>
    </source>
</evidence>
<feature type="region of interest" description="Disordered" evidence="16">
    <location>
        <begin position="407"/>
        <end position="432"/>
    </location>
</feature>
<feature type="compositionally biased region" description="Polar residues" evidence="16">
    <location>
        <begin position="488"/>
        <end position="516"/>
    </location>
</feature>
<evidence type="ECO:0000256" key="6">
    <source>
        <dbReference type="ARBA" id="ARBA00022553"/>
    </source>
</evidence>
<comment type="subunit">
    <text evidence="14">Interacts with PFN1. Interacts through its N-terminus with PRPF40A. Interacts with PQBP1. Interacts with SETD2. Interacts with SH3GLB1. Interacts with SYVN. Interacts with TPR; the interaction is inhibited by forms of Huntingtin with expanded polyglutamine stretch. Interacts with ZDHHC13 (via ANK repeats). Interacts with ZDHHC17 (via ANK repeats). Interacts with F8A1/F8A2/F8A3. Found in a complex with F8A1/F8A2/F8A3, HTT and RAB5A; mediates the recruitment of HTT by RAB5A.</text>
</comment>
<dbReference type="InterPro" id="IPR048412">
    <property type="entry name" value="Htt_bridge"/>
</dbReference>
<dbReference type="FunFam" id="1.25.10.10:FF:000273">
    <property type="entry name" value="Huntingtin"/>
    <property type="match status" value="1"/>
</dbReference>
<feature type="region of interest" description="Disordered" evidence="16">
    <location>
        <begin position="458"/>
        <end position="477"/>
    </location>
</feature>
<feature type="compositionally biased region" description="Low complexity" evidence="16">
    <location>
        <begin position="1108"/>
        <end position="1119"/>
    </location>
</feature>
<dbReference type="CTD" id="3064"/>
<evidence type="ECO:0000256" key="9">
    <source>
        <dbReference type="ARBA" id="ARBA00022990"/>
    </source>
</evidence>
<comment type="similarity">
    <text evidence="4">Belongs to the huntingtin family.</text>
</comment>
<dbReference type="Proteomes" id="UP000504624">
    <property type="component" value="Unplaced"/>
</dbReference>
<comment type="function">
    <text evidence="13">Promotes the formation of autophagic vesicles.</text>
</comment>
<protein>
    <recommendedName>
        <fullName evidence="15">Huntingtin</fullName>
    </recommendedName>
</protein>
<evidence type="ECO:0000256" key="5">
    <source>
        <dbReference type="ARBA" id="ARBA00022490"/>
    </source>
</evidence>
<name>A0A6J0HNT9_9PASS</name>
<keyword evidence="11" id="KW-0449">Lipoprotein</keyword>